<name>A0ABU2HQX7_9RHOB</name>
<evidence type="ECO:0000256" key="4">
    <source>
        <dbReference type="RuleBase" id="RU361169"/>
    </source>
</evidence>
<comment type="similarity">
    <text evidence="1 4">Belongs to the glycosyl hydrolase 28 family.</text>
</comment>
<evidence type="ECO:0000313" key="6">
    <source>
        <dbReference type="Proteomes" id="UP001269144"/>
    </source>
</evidence>
<dbReference type="InterPro" id="IPR012334">
    <property type="entry name" value="Pectin_lyas_fold"/>
</dbReference>
<dbReference type="PANTHER" id="PTHR31339:SF9">
    <property type="entry name" value="PLASMIN AND FIBRONECTIN-BINDING PROTEIN A"/>
    <property type="match status" value="1"/>
</dbReference>
<dbReference type="Gene3D" id="2.160.20.10">
    <property type="entry name" value="Single-stranded right-handed beta-helix, Pectin lyase-like"/>
    <property type="match status" value="1"/>
</dbReference>
<evidence type="ECO:0000256" key="2">
    <source>
        <dbReference type="ARBA" id="ARBA00022801"/>
    </source>
</evidence>
<keyword evidence="6" id="KW-1185">Reference proteome</keyword>
<sequence>MTPIPLAVTARAAALRLAVSGALYHLPRPLGWKLVTPGQPARQGCCMTAVLMLDELRPATAYRLHVEGMDEIAFRTSDCAAAVIPERMIDAAAHDDLSAARHNAAQIAAAIAALRVGGTLILPPGDWLTAPLALKSDMTLHLAEGAVIRAPSDRSGWPILPARDEAGQMLGSWEGLPENCFAAGVHAINATRLVIEGSGVIDGSGDLGDWWTWPKETREGARRPRGLHLVGCRDVTLLGFTIRNAPSWTIHPQGCDRLLAAGLRIEAPHDSPNTDGFNPEMCRDVTLEGIRFSVGDDCIAVKAGKRGPEGEADHLAETRNVCVRHCLMERGHGGLVIGSEMSGGVHEVTIEDCEMVGTDRGLRIKTRRGRGGEVSGIAMRRITMTGVQTAISVNAHYHCDPDGHADWVQNRAPAEVNERTPRIHGITVEDVTLDGLAHAAGSFLGLPESPIADVRIRRLRIGSLDPDAIAAPPDMADRVRPMRHENLLAEQAELDCDDASLLSPAQITLE</sequence>
<dbReference type="EMBL" id="JAVQLW010000001">
    <property type="protein sequence ID" value="MDS9467455.1"/>
    <property type="molecule type" value="Genomic_DNA"/>
</dbReference>
<organism evidence="5 6">
    <name type="scientific">Paracoccus aurantius</name>
    <dbReference type="NCBI Taxonomy" id="3073814"/>
    <lineage>
        <taxon>Bacteria</taxon>
        <taxon>Pseudomonadati</taxon>
        <taxon>Pseudomonadota</taxon>
        <taxon>Alphaproteobacteria</taxon>
        <taxon>Rhodobacterales</taxon>
        <taxon>Paracoccaceae</taxon>
        <taxon>Paracoccus</taxon>
    </lineage>
</organism>
<dbReference type="InterPro" id="IPR051801">
    <property type="entry name" value="GH28_Enzymes"/>
</dbReference>
<proteinExistence type="inferred from homology"/>
<dbReference type="InterPro" id="IPR000743">
    <property type="entry name" value="Glyco_hydro_28"/>
</dbReference>
<evidence type="ECO:0000256" key="1">
    <source>
        <dbReference type="ARBA" id="ARBA00008834"/>
    </source>
</evidence>
<dbReference type="Pfam" id="PF00295">
    <property type="entry name" value="Glyco_hydro_28"/>
    <property type="match status" value="1"/>
</dbReference>
<evidence type="ECO:0000313" key="5">
    <source>
        <dbReference type="EMBL" id="MDS9467455.1"/>
    </source>
</evidence>
<dbReference type="InterPro" id="IPR006626">
    <property type="entry name" value="PbH1"/>
</dbReference>
<dbReference type="SMART" id="SM00710">
    <property type="entry name" value="PbH1"/>
    <property type="match status" value="6"/>
</dbReference>
<evidence type="ECO:0000256" key="3">
    <source>
        <dbReference type="ARBA" id="ARBA00023295"/>
    </source>
</evidence>
<comment type="caution">
    <text evidence="5">The sequence shown here is derived from an EMBL/GenBank/DDBJ whole genome shotgun (WGS) entry which is preliminary data.</text>
</comment>
<dbReference type="SUPFAM" id="SSF51126">
    <property type="entry name" value="Pectin lyase-like"/>
    <property type="match status" value="1"/>
</dbReference>
<dbReference type="Proteomes" id="UP001269144">
    <property type="component" value="Unassembled WGS sequence"/>
</dbReference>
<gene>
    <name evidence="5" type="ORF">RGQ15_07690</name>
</gene>
<dbReference type="InterPro" id="IPR011050">
    <property type="entry name" value="Pectin_lyase_fold/virulence"/>
</dbReference>
<keyword evidence="3 4" id="KW-0326">Glycosidase</keyword>
<keyword evidence="2 4" id="KW-0378">Hydrolase</keyword>
<accession>A0ABU2HQX7</accession>
<dbReference type="PROSITE" id="PS00502">
    <property type="entry name" value="POLYGALACTURONASE"/>
    <property type="match status" value="1"/>
</dbReference>
<protein>
    <submittedName>
        <fullName evidence="5">Glycoside hydrolase family 28 protein</fullName>
    </submittedName>
</protein>
<dbReference type="GO" id="GO:0016787">
    <property type="term" value="F:hydrolase activity"/>
    <property type="evidence" value="ECO:0007669"/>
    <property type="project" value="UniProtKB-KW"/>
</dbReference>
<dbReference type="RefSeq" id="WP_311159629.1">
    <property type="nucleotide sequence ID" value="NZ_JAVQLW010000001.1"/>
</dbReference>
<reference evidence="6" key="1">
    <citation type="submission" date="2023-07" db="EMBL/GenBank/DDBJ databases">
        <title>Paracoccus sp. MBLB3053 whole genome sequence.</title>
        <authorList>
            <person name="Hwang C.Y."/>
            <person name="Cho E.-S."/>
            <person name="Seo M.-J."/>
        </authorList>
    </citation>
    <scope>NUCLEOTIDE SEQUENCE [LARGE SCALE GENOMIC DNA]</scope>
    <source>
        <strain evidence="6">MBLB3053</strain>
    </source>
</reference>
<dbReference type="PANTHER" id="PTHR31339">
    <property type="entry name" value="PECTIN LYASE-RELATED"/>
    <property type="match status" value="1"/>
</dbReference>